<evidence type="ECO:0000313" key="18">
    <source>
        <dbReference type="Proteomes" id="UP000821866"/>
    </source>
</evidence>
<dbReference type="PRINTS" id="PR00014">
    <property type="entry name" value="FNTYPEIII"/>
</dbReference>
<dbReference type="SMART" id="SM00404">
    <property type="entry name" value="PTPc_motif"/>
    <property type="match status" value="1"/>
</dbReference>
<keyword evidence="6" id="KW-0378">Hydrolase</keyword>
<evidence type="ECO:0000256" key="7">
    <source>
        <dbReference type="ARBA" id="ARBA00022912"/>
    </source>
</evidence>
<evidence type="ECO:0000313" key="17">
    <source>
        <dbReference type="EMBL" id="KAH8032328.1"/>
    </source>
</evidence>
<feature type="region of interest" description="Disordered" evidence="12">
    <location>
        <begin position="503"/>
        <end position="524"/>
    </location>
</feature>
<name>A0A9J6EE94_RHIMP</name>
<dbReference type="InterPro" id="IPR050713">
    <property type="entry name" value="RTP_Phos/Ushers"/>
</dbReference>
<evidence type="ECO:0000256" key="13">
    <source>
        <dbReference type="SAM" id="Phobius"/>
    </source>
</evidence>
<keyword evidence="9 13" id="KW-0472">Membrane</keyword>
<evidence type="ECO:0000256" key="5">
    <source>
        <dbReference type="ARBA" id="ARBA00022737"/>
    </source>
</evidence>
<evidence type="ECO:0000256" key="4">
    <source>
        <dbReference type="ARBA" id="ARBA00022729"/>
    </source>
</evidence>
<dbReference type="InterPro" id="IPR029021">
    <property type="entry name" value="Prot-tyrosine_phosphatase-like"/>
</dbReference>
<keyword evidence="18" id="KW-1185">Reference proteome</keyword>
<dbReference type="PRINTS" id="PR00700">
    <property type="entry name" value="PRTYPHPHTASE"/>
</dbReference>
<keyword evidence="7" id="KW-0904">Protein phosphatase</keyword>
<dbReference type="CDD" id="cd00063">
    <property type="entry name" value="FN3"/>
    <property type="match status" value="1"/>
</dbReference>
<feature type="domain" description="Tyrosine specific protein phosphatases" evidence="15">
    <location>
        <begin position="410"/>
        <end position="484"/>
    </location>
</feature>
<dbReference type="GO" id="GO:0016020">
    <property type="term" value="C:membrane"/>
    <property type="evidence" value="ECO:0007669"/>
    <property type="project" value="UniProtKB-SubCell"/>
</dbReference>
<organism evidence="17 18">
    <name type="scientific">Rhipicephalus microplus</name>
    <name type="common">Cattle tick</name>
    <name type="synonym">Boophilus microplus</name>
    <dbReference type="NCBI Taxonomy" id="6941"/>
    <lineage>
        <taxon>Eukaryota</taxon>
        <taxon>Metazoa</taxon>
        <taxon>Ecdysozoa</taxon>
        <taxon>Arthropoda</taxon>
        <taxon>Chelicerata</taxon>
        <taxon>Arachnida</taxon>
        <taxon>Acari</taxon>
        <taxon>Parasitiformes</taxon>
        <taxon>Ixodida</taxon>
        <taxon>Ixodoidea</taxon>
        <taxon>Ixodidae</taxon>
        <taxon>Rhipicephalinae</taxon>
        <taxon>Rhipicephalus</taxon>
        <taxon>Boophilus</taxon>
    </lineage>
</organism>
<feature type="transmembrane region" description="Helical" evidence="13">
    <location>
        <begin position="247"/>
        <end position="268"/>
    </location>
</feature>
<gene>
    <name evidence="17" type="ORF">HPB51_024105</name>
</gene>
<evidence type="ECO:0000256" key="8">
    <source>
        <dbReference type="ARBA" id="ARBA00022989"/>
    </source>
</evidence>
<dbReference type="FunFam" id="3.90.190.10:FF:000009">
    <property type="entry name" value="Receptor-type tyrosine-protein phosphatase beta"/>
    <property type="match status" value="1"/>
</dbReference>
<evidence type="ECO:0000256" key="11">
    <source>
        <dbReference type="ARBA" id="ARBA00051722"/>
    </source>
</evidence>
<dbReference type="PROSITE" id="PS50055">
    <property type="entry name" value="TYR_PHOSPHATASE_PTP"/>
    <property type="match status" value="1"/>
</dbReference>
<dbReference type="VEuPathDB" id="VectorBase:LOC119184305"/>
<dbReference type="EMBL" id="JABSTU010000005">
    <property type="protein sequence ID" value="KAH8032328.1"/>
    <property type="molecule type" value="Genomic_DNA"/>
</dbReference>
<feature type="domain" description="Tyrosine-protein phosphatase" evidence="14">
    <location>
        <begin position="269"/>
        <end position="493"/>
    </location>
</feature>
<evidence type="ECO:0000256" key="1">
    <source>
        <dbReference type="ARBA" id="ARBA00004479"/>
    </source>
</evidence>
<keyword evidence="8 13" id="KW-1133">Transmembrane helix</keyword>
<evidence type="ECO:0000256" key="2">
    <source>
        <dbReference type="ARBA" id="ARBA00013064"/>
    </source>
</evidence>
<dbReference type="InterPro" id="IPR041201">
    <property type="entry name" value="PTPRJ_TM"/>
</dbReference>
<sequence>MLLRRITVPGKVQNFRPFELKPSEIVLQWSLPSSEQNGVLTGFKITYYMKGSLTYRHKLFEPTETKGVISNLIPGRTYVFEIQAHTKIGPGGKGRWEETMPIWAPPKPSDSVFPKSLTHTATTMRVSFRKNFFANSHGPIHAYTLIVAEDVSKDATSAILPTWSEVQSFHSWPPYQVTEPYYPFNGTLTEDFVIGSEDCKGDKGYCNGPLKPGSTYRVKVRAYTAPDKFTDTVYSYPIQTDPDNTPLIVGILVPLSLLVILAILLVVLRRRRLGPFAPHSRGDPHSKDHDIVSIAESEMGFNSPREFIVTQGPLHSTRDDMWRMVWEQNCRAIVMLTRCIEKGREKCDHYWPFDTQPVYYGDIQVTILNESQYPDWTISEFKVSRGDQSRIVRHFHFTTWPDFGVPDPPQTLVKFVRAFRERVIPDTKPIVVHCSAGVGRSGTFIALDRILQGLRKYDSVDIFGIVYEMRRERVWMVQNEQQYICIHQCLMCVLEGKEDVLDSPRPEAHDNQGFEGTREKRMHI</sequence>
<dbReference type="Gene3D" id="2.60.40.10">
    <property type="entry name" value="Immunoglobulins"/>
    <property type="match status" value="2"/>
</dbReference>
<dbReference type="SUPFAM" id="SSF49265">
    <property type="entry name" value="Fibronectin type III"/>
    <property type="match status" value="1"/>
</dbReference>
<dbReference type="Pfam" id="PF00041">
    <property type="entry name" value="fn3"/>
    <property type="match status" value="1"/>
</dbReference>
<evidence type="ECO:0000256" key="12">
    <source>
        <dbReference type="SAM" id="MobiDB-lite"/>
    </source>
</evidence>
<evidence type="ECO:0000256" key="6">
    <source>
        <dbReference type="ARBA" id="ARBA00022801"/>
    </source>
</evidence>
<evidence type="ECO:0000259" key="16">
    <source>
        <dbReference type="PROSITE" id="PS50853"/>
    </source>
</evidence>
<dbReference type="InterPro" id="IPR013783">
    <property type="entry name" value="Ig-like_fold"/>
</dbReference>
<dbReference type="InterPro" id="IPR000387">
    <property type="entry name" value="Tyr_Pase_dom"/>
</dbReference>
<dbReference type="PANTHER" id="PTHR46957">
    <property type="entry name" value="CYTOKINE RECEPTOR"/>
    <property type="match status" value="1"/>
</dbReference>
<dbReference type="VEuPathDB" id="VectorBase:LOC119164182"/>
<dbReference type="GO" id="GO:0004725">
    <property type="term" value="F:protein tyrosine phosphatase activity"/>
    <property type="evidence" value="ECO:0007669"/>
    <property type="project" value="UniProtKB-EC"/>
</dbReference>
<dbReference type="Pfam" id="PF00102">
    <property type="entry name" value="Y_phosphatase"/>
    <property type="match status" value="1"/>
</dbReference>
<dbReference type="SMART" id="SM00194">
    <property type="entry name" value="PTPc"/>
    <property type="match status" value="1"/>
</dbReference>
<dbReference type="Pfam" id="PF18861">
    <property type="entry name" value="PTP_tm"/>
    <property type="match status" value="1"/>
</dbReference>
<dbReference type="EC" id="3.1.3.48" evidence="2"/>
<dbReference type="PANTHER" id="PTHR46957:SF3">
    <property type="entry name" value="CYTOKINE RECEPTOR"/>
    <property type="match status" value="1"/>
</dbReference>
<dbReference type="Proteomes" id="UP000821866">
    <property type="component" value="Chromosome 3"/>
</dbReference>
<keyword evidence="3 13" id="KW-0812">Transmembrane</keyword>
<feature type="domain" description="Fibronectin type-III" evidence="16">
    <location>
        <begin position="8"/>
        <end position="107"/>
    </location>
</feature>
<keyword evidence="10" id="KW-0325">Glycoprotein</keyword>
<dbReference type="PROSITE" id="PS50853">
    <property type="entry name" value="FN3"/>
    <property type="match status" value="1"/>
</dbReference>
<protein>
    <recommendedName>
        <fullName evidence="2">protein-tyrosine-phosphatase</fullName>
        <ecNumber evidence="2">3.1.3.48</ecNumber>
    </recommendedName>
</protein>
<dbReference type="PROSITE" id="PS50056">
    <property type="entry name" value="TYR_PHOSPHATASE_2"/>
    <property type="match status" value="1"/>
</dbReference>
<dbReference type="FunFam" id="2.60.40.10:FF:001177">
    <property type="entry name" value="Receptor-type tyrosine-protein phosphatase beta"/>
    <property type="match status" value="1"/>
</dbReference>
<dbReference type="InterPro" id="IPR036116">
    <property type="entry name" value="FN3_sf"/>
</dbReference>
<dbReference type="SUPFAM" id="SSF52799">
    <property type="entry name" value="(Phosphotyrosine protein) phosphatases II"/>
    <property type="match status" value="1"/>
</dbReference>
<evidence type="ECO:0000256" key="10">
    <source>
        <dbReference type="ARBA" id="ARBA00023180"/>
    </source>
</evidence>
<dbReference type="AlphaFoldDB" id="A0A9J6EE94"/>
<comment type="caution">
    <text evidence="17">The sequence shown here is derived from an EMBL/GenBank/DDBJ whole genome shotgun (WGS) entry which is preliminary data.</text>
</comment>
<evidence type="ECO:0000256" key="3">
    <source>
        <dbReference type="ARBA" id="ARBA00022692"/>
    </source>
</evidence>
<dbReference type="Gene3D" id="3.90.190.10">
    <property type="entry name" value="Protein tyrosine phosphatase superfamily"/>
    <property type="match status" value="1"/>
</dbReference>
<dbReference type="InterPro" id="IPR016130">
    <property type="entry name" value="Tyr_Pase_AS"/>
</dbReference>
<dbReference type="GO" id="GO:0048666">
    <property type="term" value="P:neuron development"/>
    <property type="evidence" value="ECO:0007669"/>
    <property type="project" value="UniProtKB-ARBA"/>
</dbReference>
<dbReference type="SMART" id="SM00060">
    <property type="entry name" value="FN3"/>
    <property type="match status" value="2"/>
</dbReference>
<accession>A0A9J6EE94</accession>
<evidence type="ECO:0000259" key="14">
    <source>
        <dbReference type="PROSITE" id="PS50055"/>
    </source>
</evidence>
<evidence type="ECO:0000259" key="15">
    <source>
        <dbReference type="PROSITE" id="PS50056"/>
    </source>
</evidence>
<reference evidence="17" key="2">
    <citation type="submission" date="2021-09" db="EMBL/GenBank/DDBJ databases">
        <authorList>
            <person name="Jia N."/>
            <person name="Wang J."/>
            <person name="Shi W."/>
            <person name="Du L."/>
            <person name="Sun Y."/>
            <person name="Zhan W."/>
            <person name="Jiang J."/>
            <person name="Wang Q."/>
            <person name="Zhang B."/>
            <person name="Ji P."/>
            <person name="Sakyi L.B."/>
            <person name="Cui X."/>
            <person name="Yuan T."/>
            <person name="Jiang B."/>
            <person name="Yang W."/>
            <person name="Lam T.T.-Y."/>
            <person name="Chang Q."/>
            <person name="Ding S."/>
            <person name="Wang X."/>
            <person name="Zhu J."/>
            <person name="Ruan X."/>
            <person name="Zhao L."/>
            <person name="Wei J."/>
            <person name="Que T."/>
            <person name="Du C."/>
            <person name="Cheng J."/>
            <person name="Dai P."/>
            <person name="Han X."/>
            <person name="Huang E."/>
            <person name="Gao Y."/>
            <person name="Liu J."/>
            <person name="Shao H."/>
            <person name="Ye R."/>
            <person name="Li L."/>
            <person name="Wei W."/>
            <person name="Wang X."/>
            <person name="Wang C."/>
            <person name="Huo Q."/>
            <person name="Li W."/>
            <person name="Guo W."/>
            <person name="Chen H."/>
            <person name="Chen S."/>
            <person name="Zhou L."/>
            <person name="Zhou L."/>
            <person name="Ni X."/>
            <person name="Tian J."/>
            <person name="Zhou Y."/>
            <person name="Sheng Y."/>
            <person name="Liu T."/>
            <person name="Pan Y."/>
            <person name="Xia L."/>
            <person name="Li J."/>
            <person name="Zhao F."/>
            <person name="Cao W."/>
        </authorList>
    </citation>
    <scope>NUCLEOTIDE SEQUENCE</scope>
    <source>
        <strain evidence="17">Rmic-2018</strain>
        <tissue evidence="17">Larvae</tissue>
    </source>
</reference>
<comment type="subcellular location">
    <subcellularLocation>
        <location evidence="1">Membrane</location>
        <topology evidence="1">Single-pass type I membrane protein</topology>
    </subcellularLocation>
</comment>
<comment type="catalytic activity">
    <reaction evidence="11">
        <text>O-phospho-L-tyrosyl-[protein] + H2O = L-tyrosyl-[protein] + phosphate</text>
        <dbReference type="Rhea" id="RHEA:10684"/>
        <dbReference type="Rhea" id="RHEA-COMP:10136"/>
        <dbReference type="Rhea" id="RHEA-COMP:20101"/>
        <dbReference type="ChEBI" id="CHEBI:15377"/>
        <dbReference type="ChEBI" id="CHEBI:43474"/>
        <dbReference type="ChEBI" id="CHEBI:46858"/>
        <dbReference type="ChEBI" id="CHEBI:61978"/>
        <dbReference type="EC" id="3.1.3.48"/>
    </reaction>
</comment>
<dbReference type="InterPro" id="IPR003961">
    <property type="entry name" value="FN3_dom"/>
</dbReference>
<proteinExistence type="predicted"/>
<reference evidence="17" key="1">
    <citation type="journal article" date="2020" name="Cell">
        <title>Large-Scale Comparative Analyses of Tick Genomes Elucidate Their Genetic Diversity and Vector Capacities.</title>
        <authorList>
            <consortium name="Tick Genome and Microbiome Consortium (TIGMIC)"/>
            <person name="Jia N."/>
            <person name="Wang J."/>
            <person name="Shi W."/>
            <person name="Du L."/>
            <person name="Sun Y."/>
            <person name="Zhan W."/>
            <person name="Jiang J.F."/>
            <person name="Wang Q."/>
            <person name="Zhang B."/>
            <person name="Ji P."/>
            <person name="Bell-Sakyi L."/>
            <person name="Cui X.M."/>
            <person name="Yuan T.T."/>
            <person name="Jiang B.G."/>
            <person name="Yang W.F."/>
            <person name="Lam T.T."/>
            <person name="Chang Q.C."/>
            <person name="Ding S.J."/>
            <person name="Wang X.J."/>
            <person name="Zhu J.G."/>
            <person name="Ruan X.D."/>
            <person name="Zhao L."/>
            <person name="Wei J.T."/>
            <person name="Ye R.Z."/>
            <person name="Que T.C."/>
            <person name="Du C.H."/>
            <person name="Zhou Y.H."/>
            <person name="Cheng J.X."/>
            <person name="Dai P.F."/>
            <person name="Guo W.B."/>
            <person name="Han X.H."/>
            <person name="Huang E.J."/>
            <person name="Li L.F."/>
            <person name="Wei W."/>
            <person name="Gao Y.C."/>
            <person name="Liu J.Z."/>
            <person name="Shao H.Z."/>
            <person name="Wang X."/>
            <person name="Wang C.C."/>
            <person name="Yang T.C."/>
            <person name="Huo Q.B."/>
            <person name="Li W."/>
            <person name="Chen H.Y."/>
            <person name="Chen S.E."/>
            <person name="Zhou L.G."/>
            <person name="Ni X.B."/>
            <person name="Tian J.H."/>
            <person name="Sheng Y."/>
            <person name="Liu T."/>
            <person name="Pan Y.S."/>
            <person name="Xia L.Y."/>
            <person name="Li J."/>
            <person name="Zhao F."/>
            <person name="Cao W.C."/>
        </authorList>
    </citation>
    <scope>NUCLEOTIDE SEQUENCE</scope>
    <source>
        <strain evidence="17">Rmic-2018</strain>
    </source>
</reference>
<dbReference type="InterPro" id="IPR003595">
    <property type="entry name" value="Tyr_Pase_cat"/>
</dbReference>
<keyword evidence="4" id="KW-0732">Signal</keyword>
<dbReference type="PROSITE" id="PS00383">
    <property type="entry name" value="TYR_PHOSPHATASE_1"/>
    <property type="match status" value="1"/>
</dbReference>
<evidence type="ECO:0000256" key="9">
    <source>
        <dbReference type="ARBA" id="ARBA00023136"/>
    </source>
</evidence>
<keyword evidence="5" id="KW-0677">Repeat</keyword>
<dbReference type="InterPro" id="IPR000242">
    <property type="entry name" value="PTP_cat"/>
</dbReference>